<dbReference type="AlphaFoldDB" id="A0AAJ0MC42"/>
<comment type="caution">
    <text evidence="2">The sequence shown here is derived from an EMBL/GenBank/DDBJ whole genome shotgun (WGS) entry which is preliminary data.</text>
</comment>
<proteinExistence type="predicted"/>
<evidence type="ECO:0000256" key="1">
    <source>
        <dbReference type="SAM" id="MobiDB-lite"/>
    </source>
</evidence>
<accession>A0AAJ0MC42</accession>
<evidence type="ECO:0000313" key="3">
    <source>
        <dbReference type="Proteomes" id="UP001275084"/>
    </source>
</evidence>
<protein>
    <submittedName>
        <fullName evidence="2">Uncharacterized protein</fullName>
    </submittedName>
</protein>
<reference evidence="2" key="2">
    <citation type="submission" date="2023-06" db="EMBL/GenBank/DDBJ databases">
        <authorList>
            <consortium name="Lawrence Berkeley National Laboratory"/>
            <person name="Haridas S."/>
            <person name="Hensen N."/>
            <person name="Bonometti L."/>
            <person name="Westerberg I."/>
            <person name="Brannstrom I.O."/>
            <person name="Guillou S."/>
            <person name="Cros-Aarteil S."/>
            <person name="Calhoun S."/>
            <person name="Kuo A."/>
            <person name="Mondo S."/>
            <person name="Pangilinan J."/>
            <person name="Riley R."/>
            <person name="Labutti K."/>
            <person name="Andreopoulos B."/>
            <person name="Lipzen A."/>
            <person name="Chen C."/>
            <person name="Yanf M."/>
            <person name="Daum C."/>
            <person name="Ng V."/>
            <person name="Clum A."/>
            <person name="Steindorff A."/>
            <person name="Ohm R."/>
            <person name="Martin F."/>
            <person name="Silar P."/>
            <person name="Natvig D."/>
            <person name="Lalanne C."/>
            <person name="Gautier V."/>
            <person name="Ament-Velasquez S.L."/>
            <person name="Kruys A."/>
            <person name="Hutchinson M.I."/>
            <person name="Powell A.J."/>
            <person name="Barry K."/>
            <person name="Miller A.N."/>
            <person name="Grigoriev I.V."/>
            <person name="Debuchy R."/>
            <person name="Gladieux P."/>
            <person name="Thoren M.H."/>
            <person name="Johannesson H."/>
        </authorList>
    </citation>
    <scope>NUCLEOTIDE SEQUENCE</scope>
    <source>
        <strain evidence="2">CBS 955.72</strain>
    </source>
</reference>
<organism evidence="2 3">
    <name type="scientific">Lasiosphaeria hispida</name>
    <dbReference type="NCBI Taxonomy" id="260671"/>
    <lineage>
        <taxon>Eukaryota</taxon>
        <taxon>Fungi</taxon>
        <taxon>Dikarya</taxon>
        <taxon>Ascomycota</taxon>
        <taxon>Pezizomycotina</taxon>
        <taxon>Sordariomycetes</taxon>
        <taxon>Sordariomycetidae</taxon>
        <taxon>Sordariales</taxon>
        <taxon>Lasiosphaeriaceae</taxon>
        <taxon>Lasiosphaeria</taxon>
    </lineage>
</organism>
<dbReference type="EMBL" id="JAUIQD010000005">
    <property type="protein sequence ID" value="KAK3349211.1"/>
    <property type="molecule type" value="Genomic_DNA"/>
</dbReference>
<evidence type="ECO:0000313" key="2">
    <source>
        <dbReference type="EMBL" id="KAK3349211.1"/>
    </source>
</evidence>
<reference evidence="2" key="1">
    <citation type="journal article" date="2023" name="Mol. Phylogenet. Evol.">
        <title>Genome-scale phylogeny and comparative genomics of the fungal order Sordariales.</title>
        <authorList>
            <person name="Hensen N."/>
            <person name="Bonometti L."/>
            <person name="Westerberg I."/>
            <person name="Brannstrom I.O."/>
            <person name="Guillou S."/>
            <person name="Cros-Aarteil S."/>
            <person name="Calhoun S."/>
            <person name="Haridas S."/>
            <person name="Kuo A."/>
            <person name="Mondo S."/>
            <person name="Pangilinan J."/>
            <person name="Riley R."/>
            <person name="LaButti K."/>
            <person name="Andreopoulos B."/>
            <person name="Lipzen A."/>
            <person name="Chen C."/>
            <person name="Yan M."/>
            <person name="Daum C."/>
            <person name="Ng V."/>
            <person name="Clum A."/>
            <person name="Steindorff A."/>
            <person name="Ohm R.A."/>
            <person name="Martin F."/>
            <person name="Silar P."/>
            <person name="Natvig D.O."/>
            <person name="Lalanne C."/>
            <person name="Gautier V."/>
            <person name="Ament-Velasquez S.L."/>
            <person name="Kruys A."/>
            <person name="Hutchinson M.I."/>
            <person name="Powell A.J."/>
            <person name="Barry K."/>
            <person name="Miller A.N."/>
            <person name="Grigoriev I.V."/>
            <person name="Debuchy R."/>
            <person name="Gladieux P."/>
            <person name="Hiltunen Thoren M."/>
            <person name="Johannesson H."/>
        </authorList>
    </citation>
    <scope>NUCLEOTIDE SEQUENCE</scope>
    <source>
        <strain evidence="2">CBS 955.72</strain>
    </source>
</reference>
<feature type="region of interest" description="Disordered" evidence="1">
    <location>
        <begin position="117"/>
        <end position="137"/>
    </location>
</feature>
<name>A0AAJ0MC42_9PEZI</name>
<gene>
    <name evidence="2" type="ORF">B0T25DRAFT_609867</name>
</gene>
<sequence length="137" mass="15900">MPPLRNLLDKERWFYPAELANDLRDVPLLPGFAAEAIACGWEYLLWQLDVAWVASLPHHCIVDFIRAFGRPIHLMMRRHRYVEDGLALENPETDVIIAQAERNVKLWSRMGRAKTRAEEGSRIGKERFGEVMSRQDS</sequence>
<dbReference type="Proteomes" id="UP001275084">
    <property type="component" value="Unassembled WGS sequence"/>
</dbReference>
<keyword evidence="3" id="KW-1185">Reference proteome</keyword>